<dbReference type="Proteomes" id="UP001218218">
    <property type="component" value="Unassembled WGS sequence"/>
</dbReference>
<accession>A0AAD7F6K2</accession>
<sequence>MRRESWREYEVVLAHLERSRSGSRISAHYLWLPLAVYRDLIPGDTCLIHIPLLLCPSFPLSPSALILTIISVRGSLIIADRAFPARIIVSVPSYTIHRDPTVGGVDVEA</sequence>
<keyword evidence="2" id="KW-1185">Reference proteome</keyword>
<protein>
    <submittedName>
        <fullName evidence="1">Uncharacterized protein</fullName>
    </submittedName>
</protein>
<evidence type="ECO:0000313" key="2">
    <source>
        <dbReference type="Proteomes" id="UP001218218"/>
    </source>
</evidence>
<evidence type="ECO:0000313" key="1">
    <source>
        <dbReference type="EMBL" id="KAJ7368603.1"/>
    </source>
</evidence>
<name>A0AAD7F6K2_9AGAR</name>
<gene>
    <name evidence="1" type="ORF">DFH08DRAFT_947499</name>
</gene>
<dbReference type="AlphaFoldDB" id="A0AAD7F6K2"/>
<proteinExistence type="predicted"/>
<dbReference type="EMBL" id="JARIHO010000001">
    <property type="protein sequence ID" value="KAJ7368603.1"/>
    <property type="molecule type" value="Genomic_DNA"/>
</dbReference>
<reference evidence="1" key="1">
    <citation type="submission" date="2023-03" db="EMBL/GenBank/DDBJ databases">
        <title>Massive genome expansion in bonnet fungi (Mycena s.s.) driven by repeated elements and novel gene families across ecological guilds.</title>
        <authorList>
            <consortium name="Lawrence Berkeley National Laboratory"/>
            <person name="Harder C.B."/>
            <person name="Miyauchi S."/>
            <person name="Viragh M."/>
            <person name="Kuo A."/>
            <person name="Thoen E."/>
            <person name="Andreopoulos B."/>
            <person name="Lu D."/>
            <person name="Skrede I."/>
            <person name="Drula E."/>
            <person name="Henrissat B."/>
            <person name="Morin E."/>
            <person name="Kohler A."/>
            <person name="Barry K."/>
            <person name="LaButti K."/>
            <person name="Morin E."/>
            <person name="Salamov A."/>
            <person name="Lipzen A."/>
            <person name="Mereny Z."/>
            <person name="Hegedus B."/>
            <person name="Baldrian P."/>
            <person name="Stursova M."/>
            <person name="Weitz H."/>
            <person name="Taylor A."/>
            <person name="Grigoriev I.V."/>
            <person name="Nagy L.G."/>
            <person name="Martin F."/>
            <person name="Kauserud H."/>
        </authorList>
    </citation>
    <scope>NUCLEOTIDE SEQUENCE</scope>
    <source>
        <strain evidence="1">CBHHK002</strain>
    </source>
</reference>
<comment type="caution">
    <text evidence="1">The sequence shown here is derived from an EMBL/GenBank/DDBJ whole genome shotgun (WGS) entry which is preliminary data.</text>
</comment>
<organism evidence="1 2">
    <name type="scientific">Mycena albidolilacea</name>
    <dbReference type="NCBI Taxonomy" id="1033008"/>
    <lineage>
        <taxon>Eukaryota</taxon>
        <taxon>Fungi</taxon>
        <taxon>Dikarya</taxon>
        <taxon>Basidiomycota</taxon>
        <taxon>Agaricomycotina</taxon>
        <taxon>Agaricomycetes</taxon>
        <taxon>Agaricomycetidae</taxon>
        <taxon>Agaricales</taxon>
        <taxon>Marasmiineae</taxon>
        <taxon>Mycenaceae</taxon>
        <taxon>Mycena</taxon>
    </lineage>
</organism>